<keyword evidence="15" id="KW-1015">Disulfide bond</keyword>
<evidence type="ECO:0000256" key="10">
    <source>
        <dbReference type="ARBA" id="ARBA00023002"/>
    </source>
</evidence>
<accession>A0A1A6H6L1</accession>
<reference evidence="24 25" key="1">
    <citation type="submission" date="2016-06" db="EMBL/GenBank/DDBJ databases">
        <title>The Draft Genome Sequence and Annotation of the Desert Woodrat Neotoma lepida.</title>
        <authorList>
            <person name="Campbell M."/>
            <person name="Oakeson K.F."/>
            <person name="Yandell M."/>
            <person name="Halpert J.R."/>
            <person name="Dearing D."/>
        </authorList>
    </citation>
    <scope>NUCLEOTIDE SEQUENCE [LARGE SCALE GENOMIC DNA]</scope>
    <source>
        <strain evidence="24">417</strain>
        <tissue evidence="24">Liver</tissue>
    </source>
</reference>
<evidence type="ECO:0000256" key="12">
    <source>
        <dbReference type="ARBA" id="ARBA00023033"/>
    </source>
</evidence>
<evidence type="ECO:0000256" key="7">
    <source>
        <dbReference type="ARBA" id="ARBA00022729"/>
    </source>
</evidence>
<evidence type="ECO:0000313" key="25">
    <source>
        <dbReference type="Proteomes" id="UP000092124"/>
    </source>
</evidence>
<dbReference type="GO" id="GO:0042438">
    <property type="term" value="P:melanin biosynthetic process"/>
    <property type="evidence" value="ECO:0007669"/>
    <property type="project" value="UniProtKB-KW"/>
</dbReference>
<comment type="catalytic activity">
    <reaction evidence="20">
        <text>2 5,6-dihydroxyindole-2-carboxylate + O2 = 2 indole-5,6-quinone-2-carboxylate + 2 H2O</text>
        <dbReference type="Rhea" id="RHEA:68388"/>
        <dbReference type="ChEBI" id="CHEBI:15377"/>
        <dbReference type="ChEBI" id="CHEBI:15379"/>
        <dbReference type="ChEBI" id="CHEBI:16875"/>
        <dbReference type="ChEBI" id="CHEBI:177869"/>
    </reaction>
    <physiologicalReaction direction="left-to-right" evidence="20">
        <dbReference type="Rhea" id="RHEA:68389"/>
    </physiologicalReaction>
</comment>
<organism evidence="24 25">
    <name type="scientific">Neotoma lepida</name>
    <name type="common">Desert woodrat</name>
    <dbReference type="NCBI Taxonomy" id="56216"/>
    <lineage>
        <taxon>Eukaryota</taxon>
        <taxon>Metazoa</taxon>
        <taxon>Chordata</taxon>
        <taxon>Craniata</taxon>
        <taxon>Vertebrata</taxon>
        <taxon>Euteleostomi</taxon>
        <taxon>Mammalia</taxon>
        <taxon>Eutheria</taxon>
        <taxon>Euarchontoglires</taxon>
        <taxon>Glires</taxon>
        <taxon>Rodentia</taxon>
        <taxon>Myomorpha</taxon>
        <taxon>Muroidea</taxon>
        <taxon>Cricetidae</taxon>
        <taxon>Neotominae</taxon>
        <taxon>Neotoma</taxon>
    </lineage>
</organism>
<dbReference type="PRINTS" id="PR00092">
    <property type="entry name" value="TYROSINASE"/>
</dbReference>
<comment type="cofactor">
    <cofactor evidence="1">
        <name>Zn(2+)</name>
        <dbReference type="ChEBI" id="CHEBI:29105"/>
    </cofactor>
</comment>
<evidence type="ECO:0000256" key="20">
    <source>
        <dbReference type="ARBA" id="ARBA00047408"/>
    </source>
</evidence>
<feature type="non-terminal residue" evidence="24">
    <location>
        <position position="565"/>
    </location>
</feature>
<dbReference type="GO" id="GO:0032438">
    <property type="term" value="P:melanosome organization"/>
    <property type="evidence" value="ECO:0007669"/>
    <property type="project" value="TreeGrafter"/>
</dbReference>
<evidence type="ECO:0000256" key="21">
    <source>
        <dbReference type="SAM" id="Phobius"/>
    </source>
</evidence>
<dbReference type="Gene3D" id="1.10.1280.10">
    <property type="entry name" value="Di-copper center containing domain from catechol oxidase"/>
    <property type="match status" value="2"/>
</dbReference>
<evidence type="ECO:0000256" key="2">
    <source>
        <dbReference type="ARBA" id="ARBA00001973"/>
    </source>
</evidence>
<dbReference type="GO" id="GO:0033162">
    <property type="term" value="C:melanosome membrane"/>
    <property type="evidence" value="ECO:0007669"/>
    <property type="project" value="UniProtKB-SubCell"/>
</dbReference>
<dbReference type="PANTHER" id="PTHR11474:SF3">
    <property type="entry name" value="5,6-DIHYDROXYINDOLE-2-CARBOXYLIC ACID OXIDASE"/>
    <property type="match status" value="1"/>
</dbReference>
<dbReference type="STRING" id="56216.A0A1A6H6L1"/>
<proteinExistence type="inferred from homology"/>
<dbReference type="PANTHER" id="PTHR11474">
    <property type="entry name" value="TYROSINASE FAMILY MEMBER"/>
    <property type="match status" value="1"/>
</dbReference>
<keyword evidence="14 21" id="KW-0472">Membrane</keyword>
<evidence type="ECO:0000256" key="13">
    <source>
        <dbReference type="ARBA" id="ARBA00023101"/>
    </source>
</evidence>
<feature type="domain" description="Tyrosinase copper-binding" evidence="22">
    <location>
        <begin position="66"/>
        <end position="83"/>
    </location>
</feature>
<evidence type="ECO:0000256" key="3">
    <source>
        <dbReference type="ARBA" id="ARBA00004573"/>
    </source>
</evidence>
<dbReference type="InterPro" id="IPR002227">
    <property type="entry name" value="Tyrosinase_Cu-bd"/>
</dbReference>
<dbReference type="OrthoDB" id="6132182at2759"/>
<evidence type="ECO:0000256" key="11">
    <source>
        <dbReference type="ARBA" id="ARBA00023008"/>
    </source>
</evidence>
<keyword evidence="6" id="KW-0479">Metal-binding</keyword>
<evidence type="ECO:0000256" key="9">
    <source>
        <dbReference type="ARBA" id="ARBA00022989"/>
    </source>
</evidence>
<keyword evidence="16" id="KW-0325">Glycoprotein</keyword>
<name>A0A1A6H6L1_NEOLE</name>
<evidence type="ECO:0000256" key="15">
    <source>
        <dbReference type="ARBA" id="ARBA00023157"/>
    </source>
</evidence>
<dbReference type="GO" id="GO:0046872">
    <property type="term" value="F:metal ion binding"/>
    <property type="evidence" value="ECO:0007669"/>
    <property type="project" value="UniProtKB-KW"/>
</dbReference>
<keyword evidence="8" id="KW-0862">Zinc</keyword>
<dbReference type="Proteomes" id="UP000092124">
    <property type="component" value="Unassembled WGS sequence"/>
</dbReference>
<evidence type="ECO:0000256" key="16">
    <source>
        <dbReference type="ARBA" id="ARBA00023180"/>
    </source>
</evidence>
<protein>
    <recommendedName>
        <fullName evidence="18">5,6-dihydroxyindole-2-carboxylic acid oxidase</fullName>
    </recommendedName>
    <alternativeName>
        <fullName evidence="19">Tyrosinase-related protein 1</fullName>
    </alternativeName>
</protein>
<feature type="transmembrane region" description="Helical" evidence="21">
    <location>
        <begin position="368"/>
        <end position="391"/>
    </location>
</feature>
<dbReference type="GO" id="GO:0004497">
    <property type="term" value="F:monooxygenase activity"/>
    <property type="evidence" value="ECO:0007669"/>
    <property type="project" value="UniProtKB-KW"/>
</dbReference>
<comment type="pathway">
    <text evidence="17">Pigment biosynthesis; melanin biosynthesis.</text>
</comment>
<keyword evidence="13" id="KW-0470">Melanin biosynthesis</keyword>
<keyword evidence="9 21" id="KW-1133">Transmembrane helix</keyword>
<keyword evidence="12" id="KW-0503">Monooxygenase</keyword>
<evidence type="ECO:0000259" key="23">
    <source>
        <dbReference type="PROSITE" id="PS00498"/>
    </source>
</evidence>
<comment type="subcellular location">
    <subcellularLocation>
        <location evidence="3">Melanosome membrane</location>
        <topology evidence="3">Single-pass type I membrane protein</topology>
    </subcellularLocation>
</comment>
<feature type="transmembrane region" description="Helical" evidence="21">
    <location>
        <begin position="463"/>
        <end position="480"/>
    </location>
</feature>
<keyword evidence="11" id="KW-0186">Copper</keyword>
<evidence type="ECO:0000256" key="6">
    <source>
        <dbReference type="ARBA" id="ARBA00022723"/>
    </source>
</evidence>
<evidence type="ECO:0000256" key="4">
    <source>
        <dbReference type="ARBA" id="ARBA00009928"/>
    </source>
</evidence>
<evidence type="ECO:0000256" key="14">
    <source>
        <dbReference type="ARBA" id="ARBA00023136"/>
    </source>
</evidence>
<evidence type="ECO:0000256" key="19">
    <source>
        <dbReference type="ARBA" id="ARBA00041445"/>
    </source>
</evidence>
<comment type="similarity">
    <text evidence="4">Belongs to the tyrosinase family.</text>
</comment>
<gene>
    <name evidence="24" type="ORF">A6R68_15528</name>
</gene>
<dbReference type="PROSITE" id="PS00497">
    <property type="entry name" value="TYROSINASE_1"/>
    <property type="match status" value="1"/>
</dbReference>
<keyword evidence="5 21" id="KW-0812">Transmembrane</keyword>
<evidence type="ECO:0000256" key="1">
    <source>
        <dbReference type="ARBA" id="ARBA00001947"/>
    </source>
</evidence>
<keyword evidence="10" id="KW-0560">Oxidoreductase</keyword>
<dbReference type="GO" id="GO:0030318">
    <property type="term" value="P:melanocyte differentiation"/>
    <property type="evidence" value="ECO:0007669"/>
    <property type="project" value="TreeGrafter"/>
</dbReference>
<evidence type="ECO:0000256" key="5">
    <source>
        <dbReference type="ARBA" id="ARBA00022692"/>
    </source>
</evidence>
<dbReference type="InterPro" id="IPR008922">
    <property type="entry name" value="Di-copper_centre_dom_sf"/>
</dbReference>
<dbReference type="SUPFAM" id="SSF48056">
    <property type="entry name" value="Di-copper centre-containing domain"/>
    <property type="match status" value="2"/>
</dbReference>
<dbReference type="Pfam" id="PF00264">
    <property type="entry name" value="Tyrosinase"/>
    <property type="match status" value="2"/>
</dbReference>
<evidence type="ECO:0000256" key="17">
    <source>
        <dbReference type="ARBA" id="ARBA00037907"/>
    </source>
</evidence>
<feature type="domain" description="Tyrosinase copper-binding" evidence="23">
    <location>
        <begin position="287"/>
        <end position="298"/>
    </location>
</feature>
<dbReference type="PROSITE" id="PS00498">
    <property type="entry name" value="TYROSINASE_2"/>
    <property type="match status" value="2"/>
</dbReference>
<keyword evidence="7" id="KW-0732">Signal</keyword>
<dbReference type="EMBL" id="LZPO01044560">
    <property type="protein sequence ID" value="OBS73934.1"/>
    <property type="molecule type" value="Genomic_DNA"/>
</dbReference>
<keyword evidence="25" id="KW-1185">Reference proteome</keyword>
<evidence type="ECO:0000256" key="18">
    <source>
        <dbReference type="ARBA" id="ARBA00040647"/>
    </source>
</evidence>
<evidence type="ECO:0000256" key="8">
    <source>
        <dbReference type="ARBA" id="ARBA00022833"/>
    </source>
</evidence>
<dbReference type="AlphaFoldDB" id="A0A1A6H6L1"/>
<evidence type="ECO:0000313" key="24">
    <source>
        <dbReference type="EMBL" id="OBS73934.1"/>
    </source>
</evidence>
<evidence type="ECO:0000259" key="22">
    <source>
        <dbReference type="PROSITE" id="PS00497"/>
    </source>
</evidence>
<sequence>MAKRTTHPQYVIATRRSEDILGPDGNTPQFENISIYNYFVWTHYYSVKKTFLGAGQESFGDVDFSHEGPAFLTWHRYHLLQLERDLQEMLQEPSFSLPYWNFATGKNVCDICTDDLMGSRSNFDSTLISPNSVFSQWRVVCESLEDYDTLGTVCNSTEGGPIRRNPAGNVGRPAVQRLPAPQDVTQCLEVGYSDPTGKYDPAVRSLHNLAHLFLNGTGGQTHLSPNDPIFVLLHTFTDAVFDEWLRRYNPGYSDPTGKYDPAVRSLHNLAHLFLNGTGGQTHLSPNDPIFVLLHTFTDAVFDEWLRRYNPDISTFPLENAPIGHNRQYNMVPFWPPVTNTEMFVTAPDNLGYAYEVQWPGQEFTISEIITIAVVAVLLLVAVIFVGASCMIRSRNNKNEARVCSAAAAQCQLLNGPHTGQAQGVNGAGAEPEPCKNFDYEQQVTRTEMNSARSCCSVSGFKKMLMFVVFVTFFLAEYYRHKYLTVSLSIQNSGNICTLHAQVLSLGTRETGKEGKEVEEGGGERLSLQTEFKVSEAQRNTMTWMRQPKWEGHCCRNQEALKPQLS</sequence>
<comment type="caution">
    <text evidence="24">The sequence shown here is derived from an EMBL/GenBank/DDBJ whole genome shotgun (WGS) entry which is preliminary data.</text>
</comment>
<dbReference type="InterPro" id="IPR050316">
    <property type="entry name" value="Tyrosinase/Hemocyanin"/>
</dbReference>
<comment type="cofactor">
    <cofactor evidence="2">
        <name>Cu(2+)</name>
        <dbReference type="ChEBI" id="CHEBI:29036"/>
    </cofactor>
</comment>
<feature type="domain" description="Tyrosinase copper-binding" evidence="23">
    <location>
        <begin position="227"/>
        <end position="238"/>
    </location>
</feature>